<reference evidence="1" key="1">
    <citation type="submission" date="2022-04" db="EMBL/GenBank/DDBJ databases">
        <title>Genome of the entomopathogenic fungus Entomophthora muscae.</title>
        <authorList>
            <person name="Elya C."/>
            <person name="Lovett B.R."/>
            <person name="Lee E."/>
            <person name="Macias A.M."/>
            <person name="Hajek A.E."/>
            <person name="De Bivort B.L."/>
            <person name="Kasson M.T."/>
            <person name="De Fine Licht H.H."/>
            <person name="Stajich J.E."/>
        </authorList>
    </citation>
    <scope>NUCLEOTIDE SEQUENCE</scope>
    <source>
        <strain evidence="1">Berkeley</strain>
    </source>
</reference>
<gene>
    <name evidence="1" type="ORF">DSO57_1012299</name>
</gene>
<accession>A0ACC2SIU3</accession>
<evidence type="ECO:0000313" key="1">
    <source>
        <dbReference type="EMBL" id="KAJ9062296.1"/>
    </source>
</evidence>
<proteinExistence type="predicted"/>
<organism evidence="1 2">
    <name type="scientific">Entomophthora muscae</name>
    <dbReference type="NCBI Taxonomy" id="34485"/>
    <lineage>
        <taxon>Eukaryota</taxon>
        <taxon>Fungi</taxon>
        <taxon>Fungi incertae sedis</taxon>
        <taxon>Zoopagomycota</taxon>
        <taxon>Entomophthoromycotina</taxon>
        <taxon>Entomophthoromycetes</taxon>
        <taxon>Entomophthorales</taxon>
        <taxon>Entomophthoraceae</taxon>
        <taxon>Entomophthora</taxon>
    </lineage>
</organism>
<name>A0ACC2SIU3_9FUNG</name>
<protein>
    <submittedName>
        <fullName evidence="1">Uncharacterized protein</fullName>
    </submittedName>
</protein>
<comment type="caution">
    <text evidence="1">The sequence shown here is derived from an EMBL/GenBank/DDBJ whole genome shotgun (WGS) entry which is preliminary data.</text>
</comment>
<sequence length="58" mass="6613">MLSFSRERRELDAMASKPNSFGFFKKNGVPTETLLRVKRASRKSNLPPKDASAQTHYN</sequence>
<dbReference type="Proteomes" id="UP001165960">
    <property type="component" value="Unassembled WGS sequence"/>
</dbReference>
<dbReference type="EMBL" id="QTSX02005014">
    <property type="protein sequence ID" value="KAJ9062296.1"/>
    <property type="molecule type" value="Genomic_DNA"/>
</dbReference>
<evidence type="ECO:0000313" key="2">
    <source>
        <dbReference type="Proteomes" id="UP001165960"/>
    </source>
</evidence>
<keyword evidence="2" id="KW-1185">Reference proteome</keyword>